<dbReference type="InterPro" id="IPR025662">
    <property type="entry name" value="Sigma_54_int_dom_ATP-bd_1"/>
</dbReference>
<dbReference type="Gene3D" id="1.10.8.60">
    <property type="match status" value="1"/>
</dbReference>
<proteinExistence type="predicted"/>
<comment type="caution">
    <text evidence="7">The sequence shown here is derived from an EMBL/GenBank/DDBJ whole genome shotgun (WGS) entry which is preliminary data.</text>
</comment>
<evidence type="ECO:0000256" key="3">
    <source>
        <dbReference type="ARBA" id="ARBA00023015"/>
    </source>
</evidence>
<gene>
    <name evidence="7" type="primary">norR</name>
    <name evidence="7" type="ORF">EHN07_14380</name>
</gene>
<dbReference type="GO" id="GO:0006355">
    <property type="term" value="P:regulation of DNA-templated transcription"/>
    <property type="evidence" value="ECO:0007669"/>
    <property type="project" value="InterPro"/>
</dbReference>
<keyword evidence="4" id="KW-0238">DNA-binding</keyword>
<dbReference type="FunFam" id="3.40.50.300:FF:000006">
    <property type="entry name" value="DNA-binding transcriptional regulator NtrC"/>
    <property type="match status" value="1"/>
</dbReference>
<dbReference type="CDD" id="cd00009">
    <property type="entry name" value="AAA"/>
    <property type="match status" value="1"/>
</dbReference>
<dbReference type="InterPro" id="IPR029016">
    <property type="entry name" value="GAF-like_dom_sf"/>
</dbReference>
<name>A0A3N5E0N9_9ENTR</name>
<sequence length="505" mass="55140">MSLSITSLANIAIELQNGISHQDRFARLIRTLRQLLGGDATALLRYEARQFRPLAIDGLAEDVLGRRFALDAHPRLEAIARAGDVVRFPADSELPDPYDGLIPDHTDLKVHACLGLPLFADQNLIGALTVDGMDPLQFDHFSDEELRLISVLAAGALNNALLMEQLENQTPAVAAVPGATRSSSEMVGLSTGIMQLKKEIEIVAGSDLNVLITGETGVGKELVARAIHRGSARAANPLVYLNCAALPESVAESELFGHIKGAFTGAIHHRIGKFEMADNGTLFLDEIGELPLTLQAKLLRVLQYGDIQRVGDDSSQRVNVRVLAATNRDLKQHVLAGEFRADLFHRLSVFPLHVPPLRERGDDITLLAGFFCEQSRVKMGLRQVTLTDGARELLRRYDWPGNIRELEHALYRAAVLARAGKADGEIWLQPQHFQLDTDAGVKPASVASAHHIPAVNNLRTATDDFQRRAISNALDANAGNWAASARQLQLDVANLHRLAKRLGVK</sequence>
<keyword evidence="8" id="KW-1185">Reference proteome</keyword>
<dbReference type="InterPro" id="IPR003593">
    <property type="entry name" value="AAA+_ATPase"/>
</dbReference>
<dbReference type="SUPFAM" id="SSF52540">
    <property type="entry name" value="P-loop containing nucleoside triphosphate hydrolases"/>
    <property type="match status" value="1"/>
</dbReference>
<dbReference type="PROSITE" id="PS00676">
    <property type="entry name" value="SIGMA54_INTERACT_2"/>
    <property type="match status" value="1"/>
</dbReference>
<dbReference type="Gene3D" id="1.10.10.60">
    <property type="entry name" value="Homeodomain-like"/>
    <property type="match status" value="1"/>
</dbReference>
<dbReference type="EMBL" id="RPOH01000062">
    <property type="protein sequence ID" value="RPH24723.1"/>
    <property type="molecule type" value="Genomic_DNA"/>
</dbReference>
<feature type="domain" description="Sigma-54 factor interaction" evidence="6">
    <location>
        <begin position="186"/>
        <end position="415"/>
    </location>
</feature>
<dbReference type="PANTHER" id="PTHR32071">
    <property type="entry name" value="TRANSCRIPTIONAL REGULATORY PROTEIN"/>
    <property type="match status" value="1"/>
</dbReference>
<dbReference type="InterPro" id="IPR003018">
    <property type="entry name" value="GAF"/>
</dbReference>
<evidence type="ECO:0000256" key="1">
    <source>
        <dbReference type="ARBA" id="ARBA00022741"/>
    </source>
</evidence>
<protein>
    <submittedName>
        <fullName evidence="7">Nitric oxide reductase transcriptional regulator NorR</fullName>
    </submittedName>
</protein>
<dbReference type="RefSeq" id="WP_124024781.1">
    <property type="nucleotide sequence ID" value="NZ_RPOH01000062.1"/>
</dbReference>
<dbReference type="PROSITE" id="PS00688">
    <property type="entry name" value="SIGMA54_INTERACT_3"/>
    <property type="match status" value="1"/>
</dbReference>
<dbReference type="OrthoDB" id="9804019at2"/>
<dbReference type="Pfam" id="PF00158">
    <property type="entry name" value="Sigma54_activat"/>
    <property type="match status" value="1"/>
</dbReference>
<dbReference type="SMART" id="SM00382">
    <property type="entry name" value="AAA"/>
    <property type="match status" value="1"/>
</dbReference>
<dbReference type="InterPro" id="IPR002078">
    <property type="entry name" value="Sigma_54_int"/>
</dbReference>
<dbReference type="InterPro" id="IPR025943">
    <property type="entry name" value="Sigma_54_int_dom_ATP-bd_2"/>
</dbReference>
<evidence type="ECO:0000256" key="4">
    <source>
        <dbReference type="ARBA" id="ARBA00023125"/>
    </source>
</evidence>
<evidence type="ECO:0000313" key="8">
    <source>
        <dbReference type="Proteomes" id="UP000268615"/>
    </source>
</evidence>
<dbReference type="PANTHER" id="PTHR32071:SF35">
    <property type="entry name" value="ANAEROBIC NITRIC OXIDE REDUCTASE TRANSCRIPTION REGULATOR NORR"/>
    <property type="match status" value="1"/>
</dbReference>
<evidence type="ECO:0000256" key="2">
    <source>
        <dbReference type="ARBA" id="ARBA00022840"/>
    </source>
</evidence>
<dbReference type="SUPFAM" id="SSF46689">
    <property type="entry name" value="Homeodomain-like"/>
    <property type="match status" value="1"/>
</dbReference>
<dbReference type="InterPro" id="IPR009057">
    <property type="entry name" value="Homeodomain-like_sf"/>
</dbReference>
<dbReference type="InterPro" id="IPR027417">
    <property type="entry name" value="P-loop_NTPase"/>
</dbReference>
<dbReference type="Pfam" id="PF01590">
    <property type="entry name" value="GAF"/>
    <property type="match status" value="1"/>
</dbReference>
<evidence type="ECO:0000313" key="7">
    <source>
        <dbReference type="EMBL" id="RPH24723.1"/>
    </source>
</evidence>
<accession>A0A3N5E0N9</accession>
<dbReference type="PROSITE" id="PS50045">
    <property type="entry name" value="SIGMA54_INTERACT_4"/>
    <property type="match status" value="1"/>
</dbReference>
<dbReference type="PROSITE" id="PS00675">
    <property type="entry name" value="SIGMA54_INTERACT_1"/>
    <property type="match status" value="1"/>
</dbReference>
<keyword evidence="2" id="KW-0067">ATP-binding</keyword>
<reference evidence="7 8" key="1">
    <citation type="submission" date="2018-11" db="EMBL/GenBank/DDBJ databases">
        <title>Draft genome sequence of Buttiauxella warmboldiae CCUG 35512.</title>
        <authorList>
            <person name="Salva-Serra F."/>
            <person name="Marathe N."/>
            <person name="Moore E."/>
            <person name="Svensson L."/>
            <person name="Engstrom-Jakobsson H."/>
        </authorList>
    </citation>
    <scope>NUCLEOTIDE SEQUENCE [LARGE SCALE GENOMIC DNA]</scope>
    <source>
        <strain evidence="7 8">CCUG 35512</strain>
    </source>
</reference>
<keyword evidence="1" id="KW-0547">Nucleotide-binding</keyword>
<dbReference type="NCBIfam" id="NF003451">
    <property type="entry name" value="PRK05022.1"/>
    <property type="match status" value="1"/>
</dbReference>
<organism evidence="7 8">
    <name type="scientific">Buttiauxella warmboldiae</name>
    <dbReference type="NCBI Taxonomy" id="82993"/>
    <lineage>
        <taxon>Bacteria</taxon>
        <taxon>Pseudomonadati</taxon>
        <taxon>Pseudomonadota</taxon>
        <taxon>Gammaproteobacteria</taxon>
        <taxon>Enterobacterales</taxon>
        <taxon>Enterobacteriaceae</taxon>
        <taxon>Buttiauxella</taxon>
    </lineage>
</organism>
<dbReference type="SMART" id="SM00065">
    <property type="entry name" value="GAF"/>
    <property type="match status" value="1"/>
</dbReference>
<dbReference type="AlphaFoldDB" id="A0A3N5E0N9"/>
<evidence type="ECO:0000256" key="5">
    <source>
        <dbReference type="ARBA" id="ARBA00023163"/>
    </source>
</evidence>
<dbReference type="InterPro" id="IPR058031">
    <property type="entry name" value="AAA_lid_NorR"/>
</dbReference>
<dbReference type="Pfam" id="PF25601">
    <property type="entry name" value="AAA_lid_14"/>
    <property type="match status" value="1"/>
</dbReference>
<keyword evidence="5" id="KW-0804">Transcription</keyword>
<dbReference type="InterPro" id="IPR025944">
    <property type="entry name" value="Sigma_54_int_dom_CS"/>
</dbReference>
<dbReference type="Proteomes" id="UP000268615">
    <property type="component" value="Unassembled WGS sequence"/>
</dbReference>
<dbReference type="Gene3D" id="3.30.450.40">
    <property type="match status" value="1"/>
</dbReference>
<keyword evidence="3" id="KW-0805">Transcription regulation</keyword>
<evidence type="ECO:0000259" key="6">
    <source>
        <dbReference type="PROSITE" id="PS50045"/>
    </source>
</evidence>
<dbReference type="GO" id="GO:0003677">
    <property type="term" value="F:DNA binding"/>
    <property type="evidence" value="ECO:0007669"/>
    <property type="project" value="UniProtKB-KW"/>
</dbReference>
<dbReference type="SUPFAM" id="SSF55781">
    <property type="entry name" value="GAF domain-like"/>
    <property type="match status" value="1"/>
</dbReference>
<dbReference type="GO" id="GO:0005524">
    <property type="term" value="F:ATP binding"/>
    <property type="evidence" value="ECO:0007669"/>
    <property type="project" value="UniProtKB-KW"/>
</dbReference>
<dbReference type="Gene3D" id="3.40.50.300">
    <property type="entry name" value="P-loop containing nucleotide triphosphate hydrolases"/>
    <property type="match status" value="1"/>
</dbReference>